<dbReference type="Pfam" id="PF00892">
    <property type="entry name" value="EamA"/>
    <property type="match status" value="1"/>
</dbReference>
<dbReference type="EMBL" id="GISG01276514">
    <property type="protein sequence ID" value="MBA4677752.1"/>
    <property type="molecule type" value="Transcribed_RNA"/>
</dbReference>
<keyword evidence="4 6" id="KW-1133">Transmembrane helix</keyword>
<dbReference type="InterPro" id="IPR030184">
    <property type="entry name" value="WAT1-related"/>
</dbReference>
<reference evidence="8" key="2">
    <citation type="submission" date="2020-07" db="EMBL/GenBank/DDBJ databases">
        <authorList>
            <person name="Vera ALvarez R."/>
            <person name="Arias-Moreno D.M."/>
            <person name="Jimenez-Jacinto V."/>
            <person name="Jimenez-Bremont J.F."/>
            <person name="Swaminathan K."/>
            <person name="Moose S.P."/>
            <person name="Guerrero-Gonzalez M.L."/>
            <person name="Marino-Ramirez L."/>
            <person name="Landsman D."/>
            <person name="Rodriguez-Kessler M."/>
            <person name="Delgado-Sanchez P."/>
        </authorList>
    </citation>
    <scope>NUCLEOTIDE SEQUENCE</scope>
    <source>
        <tissue evidence="8">Cladode</tissue>
    </source>
</reference>
<feature type="transmembrane region" description="Helical" evidence="6">
    <location>
        <begin position="72"/>
        <end position="92"/>
    </location>
</feature>
<feature type="transmembrane region" description="Helical" evidence="6">
    <location>
        <begin position="231"/>
        <end position="257"/>
    </location>
</feature>
<proteinExistence type="inferred from homology"/>
<dbReference type="InterPro" id="IPR000620">
    <property type="entry name" value="EamA_dom"/>
</dbReference>
<evidence type="ECO:0000256" key="5">
    <source>
        <dbReference type="ARBA" id="ARBA00023136"/>
    </source>
</evidence>
<dbReference type="PANTHER" id="PTHR31218">
    <property type="entry name" value="WAT1-RELATED PROTEIN"/>
    <property type="match status" value="1"/>
</dbReference>
<keyword evidence="5 6" id="KW-0472">Membrane</keyword>
<reference evidence="8" key="1">
    <citation type="journal article" date="2013" name="J. Plant Res.">
        <title>Effect of fungi and light on seed germination of three Opuntia species from semiarid lands of central Mexico.</title>
        <authorList>
            <person name="Delgado-Sanchez P."/>
            <person name="Jimenez-Bremont J.F."/>
            <person name="Guerrero-Gonzalez Mde L."/>
            <person name="Flores J."/>
        </authorList>
    </citation>
    <scope>NUCLEOTIDE SEQUENCE</scope>
    <source>
        <tissue evidence="8">Cladode</tissue>
    </source>
</reference>
<dbReference type="AlphaFoldDB" id="A0A7C9AVK2"/>
<evidence type="ECO:0000313" key="8">
    <source>
        <dbReference type="EMBL" id="MBA4677752.1"/>
    </source>
</evidence>
<dbReference type="GO" id="GO:0022857">
    <property type="term" value="F:transmembrane transporter activity"/>
    <property type="evidence" value="ECO:0007669"/>
    <property type="project" value="InterPro"/>
</dbReference>
<name>A0A7C9AVK2_OPUST</name>
<comment type="subcellular location">
    <subcellularLocation>
        <location evidence="1 6">Membrane</location>
        <topology evidence="1 6">Multi-pass membrane protein</topology>
    </subcellularLocation>
</comment>
<evidence type="ECO:0000256" key="2">
    <source>
        <dbReference type="ARBA" id="ARBA00007635"/>
    </source>
</evidence>
<dbReference type="SUPFAM" id="SSF103481">
    <property type="entry name" value="Multidrug resistance efflux transporter EmrE"/>
    <property type="match status" value="1"/>
</dbReference>
<feature type="transmembrane region" description="Helical" evidence="6">
    <location>
        <begin position="104"/>
        <end position="123"/>
    </location>
</feature>
<protein>
    <recommendedName>
        <fullName evidence="6">WAT1-related protein</fullName>
    </recommendedName>
</protein>
<feature type="transmembrane region" description="Helical" evidence="6">
    <location>
        <begin position="41"/>
        <end position="60"/>
    </location>
</feature>
<evidence type="ECO:0000256" key="3">
    <source>
        <dbReference type="ARBA" id="ARBA00022692"/>
    </source>
</evidence>
<feature type="transmembrane region" description="Helical" evidence="6">
    <location>
        <begin position="204"/>
        <end position="225"/>
    </location>
</feature>
<accession>A0A7C9AVK2</accession>
<evidence type="ECO:0000256" key="1">
    <source>
        <dbReference type="ARBA" id="ARBA00004141"/>
    </source>
</evidence>
<feature type="transmembrane region" description="Helical" evidence="6">
    <location>
        <begin position="7"/>
        <end position="26"/>
    </location>
</feature>
<sequence length="290" mass="32265">MGVWEEQLPVLGMVSLEFVYAIMIVLNKQALSQGLSSRILIFYRQSCATLVTFPMAFLLRKESSNARMDVRLFLMIFMSSFIGVTLFENLYIEGLRLASSSVTSAMFNLVPALTFLLATILGLEQMKLNRLSDIAKMFGTILCAGGAIAITFLKGQKLFMDNAQALQDTHSWLLGCVLLFGGVSCLSSWLILQVPITKRYPNYLSLSAWTCLFSMLQTGVIAFFMERDPQAWVLSSGLEIAACLFSGVVVTGAKYCIQCWCIARKGPLFVATFSPLKYCLHHLLRLNNIP</sequence>
<dbReference type="GO" id="GO:0016020">
    <property type="term" value="C:membrane"/>
    <property type="evidence" value="ECO:0007669"/>
    <property type="project" value="UniProtKB-SubCell"/>
</dbReference>
<evidence type="ECO:0000256" key="6">
    <source>
        <dbReference type="RuleBase" id="RU363077"/>
    </source>
</evidence>
<evidence type="ECO:0000259" key="7">
    <source>
        <dbReference type="Pfam" id="PF00892"/>
    </source>
</evidence>
<feature type="domain" description="EamA" evidence="7">
    <location>
        <begin position="10"/>
        <end position="150"/>
    </location>
</feature>
<dbReference type="InterPro" id="IPR037185">
    <property type="entry name" value="EmrE-like"/>
</dbReference>
<comment type="similarity">
    <text evidence="2 6">Belongs to the drug/metabolite transporter (DMT) superfamily. Plant drug/metabolite exporter (P-DME) (TC 2.A.7.4) family.</text>
</comment>
<keyword evidence="3 6" id="KW-0812">Transmembrane</keyword>
<evidence type="ECO:0000256" key="4">
    <source>
        <dbReference type="ARBA" id="ARBA00022989"/>
    </source>
</evidence>
<organism evidence="8">
    <name type="scientific">Opuntia streptacantha</name>
    <name type="common">Prickly pear cactus</name>
    <name type="synonym">Opuntia cardona</name>
    <dbReference type="NCBI Taxonomy" id="393608"/>
    <lineage>
        <taxon>Eukaryota</taxon>
        <taxon>Viridiplantae</taxon>
        <taxon>Streptophyta</taxon>
        <taxon>Embryophyta</taxon>
        <taxon>Tracheophyta</taxon>
        <taxon>Spermatophyta</taxon>
        <taxon>Magnoliopsida</taxon>
        <taxon>eudicotyledons</taxon>
        <taxon>Gunneridae</taxon>
        <taxon>Pentapetalae</taxon>
        <taxon>Caryophyllales</taxon>
        <taxon>Cactineae</taxon>
        <taxon>Cactaceae</taxon>
        <taxon>Opuntioideae</taxon>
        <taxon>Opuntia</taxon>
    </lineage>
</organism>
<feature type="transmembrane region" description="Helical" evidence="6">
    <location>
        <begin position="135"/>
        <end position="152"/>
    </location>
</feature>
<feature type="transmembrane region" description="Helical" evidence="6">
    <location>
        <begin position="172"/>
        <end position="192"/>
    </location>
</feature>